<keyword evidence="4" id="KW-0489">Methyltransferase</keyword>
<keyword evidence="12" id="KW-1185">Reference proteome</keyword>
<dbReference type="OMA" id="FPMEGVK"/>
<evidence type="ECO:0000259" key="10">
    <source>
        <dbReference type="PROSITE" id="PS50280"/>
    </source>
</evidence>
<name>D8Q9A7_SCHCM</name>
<dbReference type="eggNOG" id="KOG2589">
    <property type="taxonomic scope" value="Eukaryota"/>
</dbReference>
<dbReference type="VEuPathDB" id="FungiDB:SCHCODRAFT_02631999"/>
<keyword evidence="6" id="KW-0949">S-adenosyl-L-methionine</keyword>
<feature type="region of interest" description="Disordered" evidence="9">
    <location>
        <begin position="697"/>
        <end position="976"/>
    </location>
</feature>
<feature type="compositionally biased region" description="Polar residues" evidence="9">
    <location>
        <begin position="560"/>
        <end position="570"/>
    </location>
</feature>
<feature type="compositionally biased region" description="Polar residues" evidence="9">
    <location>
        <begin position="479"/>
        <end position="489"/>
    </location>
</feature>
<dbReference type="HOGENOM" id="CLU_281329_0_0_1"/>
<dbReference type="SMART" id="SM00384">
    <property type="entry name" value="AT_hook"/>
    <property type="match status" value="3"/>
</dbReference>
<evidence type="ECO:0000256" key="9">
    <source>
        <dbReference type="SAM" id="MobiDB-lite"/>
    </source>
</evidence>
<dbReference type="GO" id="GO:0032259">
    <property type="term" value="P:methylation"/>
    <property type="evidence" value="ECO:0007669"/>
    <property type="project" value="UniProtKB-KW"/>
</dbReference>
<evidence type="ECO:0000256" key="3">
    <source>
        <dbReference type="ARBA" id="ARBA00022454"/>
    </source>
</evidence>
<feature type="compositionally biased region" description="Basic and acidic residues" evidence="9">
    <location>
        <begin position="505"/>
        <end position="550"/>
    </location>
</feature>
<dbReference type="InterPro" id="IPR017956">
    <property type="entry name" value="AT_hook_DNA-bd_motif"/>
</dbReference>
<feature type="compositionally biased region" description="Low complexity" evidence="9">
    <location>
        <begin position="491"/>
        <end position="501"/>
    </location>
</feature>
<dbReference type="InterPro" id="IPR046341">
    <property type="entry name" value="SET_dom_sf"/>
</dbReference>
<dbReference type="InterPro" id="IPR041938">
    <property type="entry name" value="Hist-Lys_N-MTase_N"/>
</dbReference>
<dbReference type="Gene3D" id="1.10.10.1700">
    <property type="entry name" value="Histone-lysine N-methyltransferase"/>
    <property type="match status" value="1"/>
</dbReference>
<feature type="region of interest" description="Disordered" evidence="9">
    <location>
        <begin position="287"/>
        <end position="443"/>
    </location>
</feature>
<keyword evidence="5" id="KW-0808">Transferase</keyword>
<feature type="compositionally biased region" description="Pro residues" evidence="9">
    <location>
        <begin position="780"/>
        <end position="794"/>
    </location>
</feature>
<dbReference type="GO" id="GO:0005694">
    <property type="term" value="C:chromosome"/>
    <property type="evidence" value="ECO:0007669"/>
    <property type="project" value="UniProtKB-SubCell"/>
</dbReference>
<feature type="compositionally biased region" description="Low complexity" evidence="9">
    <location>
        <begin position="824"/>
        <end position="836"/>
    </location>
</feature>
<feature type="compositionally biased region" description="Basic and acidic residues" evidence="9">
    <location>
        <begin position="872"/>
        <end position="888"/>
    </location>
</feature>
<dbReference type="Gene3D" id="2.170.270.10">
    <property type="entry name" value="SET domain"/>
    <property type="match status" value="1"/>
</dbReference>
<dbReference type="GO" id="GO:0042799">
    <property type="term" value="F:histone H4K20 methyltransferase activity"/>
    <property type="evidence" value="ECO:0007669"/>
    <property type="project" value="TreeGrafter"/>
</dbReference>
<evidence type="ECO:0000313" key="12">
    <source>
        <dbReference type="Proteomes" id="UP000007431"/>
    </source>
</evidence>
<accession>D8Q9A7</accession>
<dbReference type="STRING" id="578458.D8Q9A7"/>
<gene>
    <name evidence="11" type="ORF">SCHCODRAFT_235958</name>
</gene>
<dbReference type="InterPro" id="IPR001214">
    <property type="entry name" value="SET_dom"/>
</dbReference>
<keyword evidence="7" id="KW-0156">Chromatin regulator</keyword>
<dbReference type="InterPro" id="IPR039977">
    <property type="entry name" value="Suv4-20/Set9"/>
</dbReference>
<evidence type="ECO:0000256" key="7">
    <source>
        <dbReference type="ARBA" id="ARBA00022853"/>
    </source>
</evidence>
<feature type="compositionally biased region" description="Low complexity" evidence="9">
    <location>
        <begin position="293"/>
        <end position="303"/>
    </location>
</feature>
<dbReference type="Proteomes" id="UP000007431">
    <property type="component" value="Unassembled WGS sequence"/>
</dbReference>
<feature type="domain" description="SET" evidence="10">
    <location>
        <begin position="142"/>
        <end position="263"/>
    </location>
</feature>
<evidence type="ECO:0000256" key="8">
    <source>
        <dbReference type="ARBA" id="ARBA00023242"/>
    </source>
</evidence>
<reference evidence="11 12" key="1">
    <citation type="journal article" date="2010" name="Nat. Biotechnol.">
        <title>Genome sequence of the model mushroom Schizophyllum commune.</title>
        <authorList>
            <person name="Ohm R.A."/>
            <person name="de Jong J.F."/>
            <person name="Lugones L.G."/>
            <person name="Aerts A."/>
            <person name="Kothe E."/>
            <person name="Stajich J.E."/>
            <person name="de Vries R.P."/>
            <person name="Record E."/>
            <person name="Levasseur A."/>
            <person name="Baker S.E."/>
            <person name="Bartholomew K.A."/>
            <person name="Coutinho P.M."/>
            <person name="Erdmann S."/>
            <person name="Fowler T.J."/>
            <person name="Gathman A.C."/>
            <person name="Lombard V."/>
            <person name="Henrissat B."/>
            <person name="Knabe N."/>
            <person name="Kuees U."/>
            <person name="Lilly W.W."/>
            <person name="Lindquist E."/>
            <person name="Lucas S."/>
            <person name="Magnuson J.K."/>
            <person name="Piumi F."/>
            <person name="Raudaskoski M."/>
            <person name="Salamov A."/>
            <person name="Schmutz J."/>
            <person name="Schwarze F.W.M.R."/>
            <person name="vanKuyk P.A."/>
            <person name="Horton J.S."/>
            <person name="Grigoriev I.V."/>
            <person name="Woesten H.A.B."/>
        </authorList>
    </citation>
    <scope>NUCLEOTIDE SEQUENCE [LARGE SCALE GENOMIC DNA]</scope>
    <source>
        <strain evidence="12">H4-8 / FGSC 9210</strain>
    </source>
</reference>
<comment type="subcellular location">
    <subcellularLocation>
        <location evidence="2">Chromosome</location>
    </subcellularLocation>
    <subcellularLocation>
        <location evidence="1">Nucleus</location>
    </subcellularLocation>
</comment>
<sequence length="1114" mass="119621">MAPKQQQRHTSASTSRTTGARATGVLEWRFTNKMMNVRDLSRDDDFLSHLLVEKLGTGDVPLLVHKMDSSRALPKTDAAVLMNIVRRLVVAKGPLQHVVREAVNELLRLPAVLYYLKSYTQQQINAFATHAARYFELYHPSGCIEIAHTSRYSLYTGKSELCILATRDLAPGAVISELKGSMANLTEDEDRALKETQINSAIRRDFSVIHSRQMKKNHLFLGPARFVNHDCDHNCELFREGKYITFRVIKPIKLGQEVTAHYGDSYFGKGNKHCLCETCEKNGRGGYDPANQGDDAGSSSDGSDVSDVESVEEAPVNVNERRTRRGVYATTVPEVEAISSDSEEEEDNTNRPLANAAPGAIEVVAVGDSDLTPIPSDSEPAGSTQQPVAGPSNSRAPPAVPPPTGAVEGSPVGSPLTVVDEMSSPKLPSPKQSTISPQQPFRSIIATRRQKMLGIGAEASASVTVPPTTQLASPALTEDATSSISTAGFNRTPTTTRTTRTSARKQAEANGKESVSKGKGPEAKAKAAGKGKEPEAKGKEAAGKVKEVDGTNKPPAKSSKPGTVAQSEPPQQEPAKDDTPKQPVRFSTRLKGKGKGKEVSASPVTIASAKNVSIRRRKRSEERDAEVVPAKRGRPSLADLAAREPPPKVPGGPKGPGRQATASVCNMQERAAGDLCGLPARLGPGSRFCDAAGKTGMSSPVEFLPTPRSTTPEPAHAKRVTARALPMLDKKLQAAAAARSAQREETDDEDGRPAKKRRVDDSASAGPNAVPVPKRRGRPPKNPPAATAPPPATALPPVELKQEENADSTVPLKRKRGRPPKNPALRAAQLAAAASAPVGQPMKSEPQPRTLGGQFDRKHRELPKTTPKSRAQRAEDRERVRKDMERRGVVPTAVGDSSDEEVTEIDGVRWKGKQRQDAQAAFSESVSAGRMRGQPGSGLRDAPRKRKLVDASDLGSAPHPPPPPPGRRRVEEAGGARMVVAATGNAGFSGGRLWRASPAGYARNFVDVGEFEVEEILPPASASARVLQTIEDSPEPQARPSKVYVDAAVGSDNEMTDQSDSEESEILTGYRYDYPRVPIPSTPVPLKCFYPTHARDDPHYESAVWESSPLSDKE</sequence>
<dbReference type="InParanoid" id="D8Q9A7"/>
<evidence type="ECO:0000313" key="11">
    <source>
        <dbReference type="EMBL" id="EFI95205.1"/>
    </source>
</evidence>
<dbReference type="SUPFAM" id="SSF82199">
    <property type="entry name" value="SET domain"/>
    <property type="match status" value="1"/>
</dbReference>
<evidence type="ECO:0000256" key="4">
    <source>
        <dbReference type="ARBA" id="ARBA00022603"/>
    </source>
</evidence>
<dbReference type="PRINTS" id="PR00929">
    <property type="entry name" value="ATHOOK"/>
</dbReference>
<dbReference type="SMART" id="SM00317">
    <property type="entry name" value="SET"/>
    <property type="match status" value="1"/>
</dbReference>
<feature type="compositionally biased region" description="Polar residues" evidence="9">
    <location>
        <begin position="602"/>
        <end position="611"/>
    </location>
</feature>
<feature type="compositionally biased region" description="Polar residues" evidence="9">
    <location>
        <begin position="430"/>
        <end position="441"/>
    </location>
</feature>
<dbReference type="GO" id="GO:0005634">
    <property type="term" value="C:nucleus"/>
    <property type="evidence" value="ECO:0007669"/>
    <property type="project" value="UniProtKB-SubCell"/>
</dbReference>
<dbReference type="EMBL" id="GL377308">
    <property type="protein sequence ID" value="EFI95205.1"/>
    <property type="molecule type" value="Genomic_DNA"/>
</dbReference>
<dbReference type="Pfam" id="PF00856">
    <property type="entry name" value="SET"/>
    <property type="match status" value="1"/>
</dbReference>
<dbReference type="CDD" id="cd10524">
    <property type="entry name" value="SET_Suv4-20-like"/>
    <property type="match status" value="1"/>
</dbReference>
<protein>
    <recommendedName>
        <fullName evidence="10">SET domain-containing protein</fullName>
    </recommendedName>
</protein>
<keyword evidence="8" id="KW-0539">Nucleus</keyword>
<organism evidence="12">
    <name type="scientific">Schizophyllum commune (strain H4-8 / FGSC 9210)</name>
    <name type="common">Split gill fungus</name>
    <dbReference type="NCBI Taxonomy" id="578458"/>
    <lineage>
        <taxon>Eukaryota</taxon>
        <taxon>Fungi</taxon>
        <taxon>Dikarya</taxon>
        <taxon>Basidiomycota</taxon>
        <taxon>Agaricomycotina</taxon>
        <taxon>Agaricomycetes</taxon>
        <taxon>Agaricomycetidae</taxon>
        <taxon>Agaricales</taxon>
        <taxon>Schizophyllaceae</taxon>
        <taxon>Schizophyllum</taxon>
    </lineage>
</organism>
<dbReference type="PANTHER" id="PTHR12977">
    <property type="entry name" value="SUPPRESSOR OF VARIEGATION 4-20-RELATED"/>
    <property type="match status" value="1"/>
</dbReference>
<dbReference type="GO" id="GO:0003677">
    <property type="term" value="F:DNA binding"/>
    <property type="evidence" value="ECO:0007669"/>
    <property type="project" value="InterPro"/>
</dbReference>
<dbReference type="AlphaFoldDB" id="D8Q9A7"/>
<feature type="compositionally biased region" description="Polar residues" evidence="9">
    <location>
        <begin position="381"/>
        <end position="395"/>
    </location>
</feature>
<proteinExistence type="predicted"/>
<evidence type="ECO:0000256" key="5">
    <source>
        <dbReference type="ARBA" id="ARBA00022679"/>
    </source>
</evidence>
<dbReference type="PANTHER" id="PTHR12977:SF4">
    <property type="entry name" value="HISTONE-LYSINE N-METHYLTRANSFERASE KMT5B"/>
    <property type="match status" value="1"/>
</dbReference>
<evidence type="ECO:0000256" key="6">
    <source>
        <dbReference type="ARBA" id="ARBA00022691"/>
    </source>
</evidence>
<feature type="region of interest" description="Disordered" evidence="9">
    <location>
        <begin position="458"/>
        <end position="661"/>
    </location>
</feature>
<feature type="compositionally biased region" description="Polar residues" evidence="9">
    <location>
        <begin position="461"/>
        <end position="472"/>
    </location>
</feature>
<evidence type="ECO:0000256" key="1">
    <source>
        <dbReference type="ARBA" id="ARBA00004123"/>
    </source>
</evidence>
<keyword evidence="3" id="KW-0158">Chromosome</keyword>
<dbReference type="PROSITE" id="PS50280">
    <property type="entry name" value="SET"/>
    <property type="match status" value="1"/>
</dbReference>
<evidence type="ECO:0000256" key="2">
    <source>
        <dbReference type="ARBA" id="ARBA00004286"/>
    </source>
</evidence>